<accession>A0A0F5IXZ9</accession>
<dbReference type="GO" id="GO:0005524">
    <property type="term" value="F:ATP binding"/>
    <property type="evidence" value="ECO:0007669"/>
    <property type="project" value="InterPro"/>
</dbReference>
<name>A0A0F5IXZ9_9BACT</name>
<organism evidence="2 3">
    <name type="scientific">Parabacteroides gordonii MS-1 = DSM 23371</name>
    <dbReference type="NCBI Taxonomy" id="1203610"/>
    <lineage>
        <taxon>Bacteria</taxon>
        <taxon>Pseudomonadati</taxon>
        <taxon>Bacteroidota</taxon>
        <taxon>Bacteroidia</taxon>
        <taxon>Bacteroidales</taxon>
        <taxon>Tannerellaceae</taxon>
        <taxon>Parabacteroides</taxon>
    </lineage>
</organism>
<keyword evidence="3" id="KW-1185">Reference proteome</keyword>
<dbReference type="PATRIC" id="fig|1203610.3.peg.4082"/>
<dbReference type="InterPro" id="IPR027417">
    <property type="entry name" value="P-loop_NTPase"/>
</dbReference>
<comment type="caution">
    <text evidence="2">The sequence shown here is derived from an EMBL/GenBank/DDBJ whole genome shotgun (WGS) entry which is preliminary data.</text>
</comment>
<reference evidence="2 3" key="1">
    <citation type="submission" date="2013-04" db="EMBL/GenBank/DDBJ databases">
        <title>The Genome Sequence of Parabacteroides gordonii DSM 23371.</title>
        <authorList>
            <consortium name="The Broad Institute Genomics Platform"/>
            <person name="Earl A."/>
            <person name="Ward D."/>
            <person name="Feldgarden M."/>
            <person name="Gevers D."/>
            <person name="Martens E."/>
            <person name="Sakamoto M."/>
            <person name="Benno Y."/>
            <person name="Suzuki N."/>
            <person name="Matsunaga N."/>
            <person name="Koshihara K."/>
            <person name="Seki M."/>
            <person name="Komiya H."/>
            <person name="Walker B."/>
            <person name="Young S."/>
            <person name="Zeng Q."/>
            <person name="Gargeya S."/>
            <person name="Fitzgerald M."/>
            <person name="Haas B."/>
            <person name="Abouelleil A."/>
            <person name="Allen A.W."/>
            <person name="Alvarado L."/>
            <person name="Arachchi H.M."/>
            <person name="Berlin A.M."/>
            <person name="Chapman S.B."/>
            <person name="Gainer-Dewar J."/>
            <person name="Goldberg J."/>
            <person name="Griggs A."/>
            <person name="Gujja S."/>
            <person name="Hansen M."/>
            <person name="Howarth C."/>
            <person name="Imamovic A."/>
            <person name="Ireland A."/>
            <person name="Larimer J."/>
            <person name="McCowan C."/>
            <person name="Murphy C."/>
            <person name="Pearson M."/>
            <person name="Poon T.W."/>
            <person name="Priest M."/>
            <person name="Roberts A."/>
            <person name="Saif S."/>
            <person name="Shea T."/>
            <person name="Sisk P."/>
            <person name="Sykes S."/>
            <person name="Wortman J."/>
            <person name="Nusbaum C."/>
            <person name="Birren B."/>
        </authorList>
    </citation>
    <scope>NUCLEOTIDE SEQUENCE [LARGE SCALE GENOMIC DNA]</scope>
    <source>
        <strain evidence="2 3">MS-1</strain>
    </source>
</reference>
<dbReference type="RefSeq" id="WP_044193173.1">
    <property type="nucleotide sequence ID" value="NZ_KE386763.1"/>
</dbReference>
<gene>
    <name evidence="2" type="ORF">HMPREF1536_04005</name>
</gene>
<evidence type="ECO:0000259" key="1">
    <source>
        <dbReference type="Pfam" id="PF01637"/>
    </source>
</evidence>
<dbReference type="Gene3D" id="3.40.50.300">
    <property type="entry name" value="P-loop containing nucleotide triphosphate hydrolases"/>
    <property type="match status" value="1"/>
</dbReference>
<dbReference type="Pfam" id="PF01637">
    <property type="entry name" value="ATPase_2"/>
    <property type="match status" value="1"/>
</dbReference>
<dbReference type="Proteomes" id="UP000033035">
    <property type="component" value="Unassembled WGS sequence"/>
</dbReference>
<sequence length="377" mass="43651">MSTIQPNNPFLIAGYYGPDYFCDRQQETGQIINALYNERNLTLVAPRRMGKTGLIKHVFYKLHEQQPDIITLYLDIYSTQNLNEFVQVFASTVLGSLDSIPQKAISRINRFIKSCRPVFTLDELSGMPEVSIDIATDKEEATLKEIFNYLQSSEKRCYIAIDEFQQITEYPEKGVEALLRSYIQFLPNVRFIFAGSKQHVMQEMFLSTKRPFYQSTQTITIGCIDRKAYYDFAATWFARQNLLISEDTFSSIYNEFEGHTWYLQAILNRLYGYSVNPDQEMVSRAIREIVAENEYGYQNLLAAYTSGAIRLIKAIAKERIVPEINAGSFISKYKLKAASSVNSALRTLTKMEMVYRTEAGYIVYDRFFAIWLRQQPY</sequence>
<dbReference type="STRING" id="1203610.HMPREF1536_04005"/>
<dbReference type="AlphaFoldDB" id="A0A0F5IXZ9"/>
<protein>
    <recommendedName>
        <fullName evidence="1">ATPase domain-containing protein</fullName>
    </recommendedName>
</protein>
<proteinExistence type="predicted"/>
<dbReference type="PANTHER" id="PTHR34301:SF8">
    <property type="entry name" value="ATPASE DOMAIN-CONTAINING PROTEIN"/>
    <property type="match status" value="1"/>
</dbReference>
<dbReference type="EMBL" id="AQHW01000020">
    <property type="protein sequence ID" value="KKB50469.1"/>
    <property type="molecule type" value="Genomic_DNA"/>
</dbReference>
<feature type="domain" description="ATPase" evidence="1">
    <location>
        <begin position="21"/>
        <end position="264"/>
    </location>
</feature>
<dbReference type="PANTHER" id="PTHR34301">
    <property type="entry name" value="DNA-BINDING PROTEIN-RELATED"/>
    <property type="match status" value="1"/>
</dbReference>
<dbReference type="SUPFAM" id="SSF52540">
    <property type="entry name" value="P-loop containing nucleoside triphosphate hydrolases"/>
    <property type="match status" value="1"/>
</dbReference>
<dbReference type="InterPro" id="IPR011579">
    <property type="entry name" value="ATPase_dom"/>
</dbReference>
<evidence type="ECO:0000313" key="2">
    <source>
        <dbReference type="EMBL" id="KKB50469.1"/>
    </source>
</evidence>
<dbReference type="HOGENOM" id="CLU_053804_1_1_10"/>
<evidence type="ECO:0000313" key="3">
    <source>
        <dbReference type="Proteomes" id="UP000033035"/>
    </source>
</evidence>